<keyword evidence="3" id="KW-1185">Reference proteome</keyword>
<accession>A0A564ZEX6</accession>
<protein>
    <recommendedName>
        <fullName evidence="1">DUF5615 domain-containing protein</fullName>
    </recommendedName>
</protein>
<dbReference type="AlphaFoldDB" id="A0A564ZEX6"/>
<dbReference type="InterPro" id="IPR041049">
    <property type="entry name" value="DUF5615"/>
</dbReference>
<evidence type="ECO:0000259" key="1">
    <source>
        <dbReference type="Pfam" id="PF18480"/>
    </source>
</evidence>
<dbReference type="Pfam" id="PF18480">
    <property type="entry name" value="DUF5615"/>
    <property type="match status" value="1"/>
</dbReference>
<reference evidence="2 3" key="1">
    <citation type="submission" date="2019-07" db="EMBL/GenBank/DDBJ databases">
        <authorList>
            <person name="Cremers G."/>
        </authorList>
    </citation>
    <scope>NUCLEOTIDE SEQUENCE [LARGE SCALE GENOMIC DNA]</scope>
</reference>
<gene>
    <name evidence="2" type="ORF">MELA_00229</name>
</gene>
<dbReference type="Proteomes" id="UP000334340">
    <property type="component" value="Unassembled WGS sequence"/>
</dbReference>
<dbReference type="EMBL" id="CABIKM010000003">
    <property type="protein sequence ID" value="VUZ83871.1"/>
    <property type="molecule type" value="Genomic_DNA"/>
</dbReference>
<organism evidence="2 3">
    <name type="scientific">Candidatus Methylomirabilis lanthanidiphila</name>
    <dbReference type="NCBI Taxonomy" id="2211376"/>
    <lineage>
        <taxon>Bacteria</taxon>
        <taxon>Candidatus Methylomirabilota</taxon>
        <taxon>Candidatus Methylomirabilia</taxon>
        <taxon>Candidatus Methylomirabilales</taxon>
        <taxon>Candidatus Methylomirabilaceae</taxon>
        <taxon>Candidatus Methylomirabilis</taxon>
    </lineage>
</organism>
<proteinExistence type="predicted"/>
<evidence type="ECO:0000313" key="2">
    <source>
        <dbReference type="EMBL" id="VUZ83871.1"/>
    </source>
</evidence>
<feature type="domain" description="DUF5615" evidence="1">
    <location>
        <begin position="2"/>
        <end position="99"/>
    </location>
</feature>
<name>A0A564ZEX6_9BACT</name>
<sequence length="117" mass="13315">MSTVQALRRQGHEVVHLREEELARLPDAAILEKARQEQRIVLIFDLDFGDLLAIGGHNYPSVIIFRLHNETPAFVTTALFDVLIHRSQILAEGALVIVEVTRYRIRRLPIEEIGAQP</sequence>
<evidence type="ECO:0000313" key="3">
    <source>
        <dbReference type="Proteomes" id="UP000334340"/>
    </source>
</evidence>